<evidence type="ECO:0000313" key="10">
    <source>
        <dbReference type="Proteomes" id="UP000800039"/>
    </source>
</evidence>
<dbReference type="PANTHER" id="PTHR43341:SF6">
    <property type="entry name" value="AMINO ACID TRANSPORTER (EUROFUNG)"/>
    <property type="match status" value="1"/>
</dbReference>
<organism evidence="9 10">
    <name type="scientific">Cucurbitaria berberidis CBS 394.84</name>
    <dbReference type="NCBI Taxonomy" id="1168544"/>
    <lineage>
        <taxon>Eukaryota</taxon>
        <taxon>Fungi</taxon>
        <taxon>Dikarya</taxon>
        <taxon>Ascomycota</taxon>
        <taxon>Pezizomycotina</taxon>
        <taxon>Dothideomycetes</taxon>
        <taxon>Pleosporomycetidae</taxon>
        <taxon>Pleosporales</taxon>
        <taxon>Pleosporineae</taxon>
        <taxon>Cucurbitariaceae</taxon>
        <taxon>Cucurbitaria</taxon>
    </lineage>
</organism>
<keyword evidence="5 7" id="KW-1133">Transmembrane helix</keyword>
<gene>
    <name evidence="9" type="ORF">K460DRAFT_273686</name>
</gene>
<feature type="transmembrane region" description="Helical" evidence="7">
    <location>
        <begin position="479"/>
        <end position="499"/>
    </location>
</feature>
<evidence type="ECO:0000259" key="8">
    <source>
        <dbReference type="Pfam" id="PF00324"/>
    </source>
</evidence>
<dbReference type="GeneID" id="63845153"/>
<dbReference type="InterPro" id="IPR004841">
    <property type="entry name" value="AA-permease/SLC12A_dom"/>
</dbReference>
<evidence type="ECO:0000256" key="5">
    <source>
        <dbReference type="ARBA" id="ARBA00022989"/>
    </source>
</evidence>
<feature type="transmembrane region" description="Helical" evidence="7">
    <location>
        <begin position="44"/>
        <end position="63"/>
    </location>
</feature>
<comment type="subcellular location">
    <subcellularLocation>
        <location evidence="1">Membrane</location>
        <topology evidence="1">Multi-pass membrane protein</topology>
    </subcellularLocation>
</comment>
<feature type="transmembrane region" description="Helical" evidence="7">
    <location>
        <begin position="271"/>
        <end position="292"/>
    </location>
</feature>
<dbReference type="InterPro" id="IPR050524">
    <property type="entry name" value="APC_YAT"/>
</dbReference>
<feature type="transmembrane region" description="Helical" evidence="7">
    <location>
        <begin position="122"/>
        <end position="144"/>
    </location>
</feature>
<feature type="transmembrane region" description="Helical" evidence="7">
    <location>
        <begin position="232"/>
        <end position="250"/>
    </location>
</feature>
<comment type="caution">
    <text evidence="9">The sequence shown here is derived from an EMBL/GenBank/DDBJ whole genome shotgun (WGS) entry which is preliminary data.</text>
</comment>
<feature type="transmembrane region" description="Helical" evidence="7">
    <location>
        <begin position="328"/>
        <end position="353"/>
    </location>
</feature>
<dbReference type="PANTHER" id="PTHR43341">
    <property type="entry name" value="AMINO ACID PERMEASE"/>
    <property type="match status" value="1"/>
</dbReference>
<feature type="transmembrane region" description="Helical" evidence="7">
    <location>
        <begin position="373"/>
        <end position="390"/>
    </location>
</feature>
<dbReference type="AlphaFoldDB" id="A0A9P4GTJ1"/>
<proteinExistence type="predicted"/>
<evidence type="ECO:0000256" key="2">
    <source>
        <dbReference type="ARBA" id="ARBA00022448"/>
    </source>
</evidence>
<keyword evidence="6 7" id="KW-0472">Membrane</keyword>
<evidence type="ECO:0000256" key="6">
    <source>
        <dbReference type="ARBA" id="ARBA00023136"/>
    </source>
</evidence>
<evidence type="ECO:0000313" key="9">
    <source>
        <dbReference type="EMBL" id="KAF1850796.1"/>
    </source>
</evidence>
<keyword evidence="3 7" id="KW-0812">Transmembrane</keyword>
<evidence type="ECO:0000256" key="1">
    <source>
        <dbReference type="ARBA" id="ARBA00004141"/>
    </source>
</evidence>
<keyword evidence="2" id="KW-0813">Transport</keyword>
<dbReference type="Pfam" id="PF00324">
    <property type="entry name" value="AA_permease"/>
    <property type="match status" value="1"/>
</dbReference>
<dbReference type="RefSeq" id="XP_040793359.1">
    <property type="nucleotide sequence ID" value="XM_040927900.1"/>
</dbReference>
<sequence>MNEEKKYSGEFVRETYPNDDIQPGEVHDNSDDLQRHLGNRQIQLIAIGGSIGTALFVSIGGALNKGGPLGLIIAYAGYSCVIALVNNAIAEMSTFMPVSGGFVRLAGHWVDEAFGVMAGWNFFLYEALLIPFEITALNIVLKFWRDDIPAAAVCAAVIVLYGTCNILAVKAYGEAEFWLSGGKVFLILILYAFTFITMVGGNPQKDAYGFRHWRDPGPMNSHGNGDMGRFEGFLGSLWAASFCVVGPEYISMVSGEAKRPRVYIKNAFKTVYWRFGAFFILGALCVGVVLAYNDPELEIVLEAGTTSAAASPYVIAMKNLRIDGLPHLVNALLITSIFSAGNTYTYCATRSLYSLSIEGRAPKFLRKCTKNGVPIYCFVIVMLFPLLSFLQLSDNSAKVLTWLTNIITAGGVINYIVMCATYLAFYKACKVQGLDRKTLPYCGYFQPYGTWFALIFEIVVVFVYGYSVFKPGGWKLVTFFTNYTMVGLAPITFTVWKVLKRTKWLKPHEVDLVWDAPLIDAYESSFISAPVGFWQEMLQLIGLKRNLVVDKRAV</sequence>
<evidence type="ECO:0000256" key="7">
    <source>
        <dbReference type="SAM" id="Phobius"/>
    </source>
</evidence>
<feature type="transmembrane region" description="Helical" evidence="7">
    <location>
        <begin position="69"/>
        <end position="89"/>
    </location>
</feature>
<dbReference type="GO" id="GO:0015171">
    <property type="term" value="F:amino acid transmembrane transporter activity"/>
    <property type="evidence" value="ECO:0007669"/>
    <property type="project" value="TreeGrafter"/>
</dbReference>
<keyword evidence="10" id="KW-1185">Reference proteome</keyword>
<dbReference type="OrthoDB" id="10062876at2759"/>
<feature type="transmembrane region" description="Helical" evidence="7">
    <location>
        <begin position="150"/>
        <end position="172"/>
    </location>
</feature>
<dbReference type="PIRSF" id="PIRSF006060">
    <property type="entry name" value="AA_transporter"/>
    <property type="match status" value="1"/>
</dbReference>
<protein>
    <submittedName>
        <fullName evidence="9">Histidine permease</fullName>
    </submittedName>
</protein>
<keyword evidence="4" id="KW-0029">Amino-acid transport</keyword>
<dbReference type="GO" id="GO:0016020">
    <property type="term" value="C:membrane"/>
    <property type="evidence" value="ECO:0007669"/>
    <property type="project" value="UniProtKB-SubCell"/>
</dbReference>
<dbReference type="FunFam" id="1.20.1740.10:FF:000006">
    <property type="entry name" value="General amino acid permease"/>
    <property type="match status" value="1"/>
</dbReference>
<feature type="transmembrane region" description="Helical" evidence="7">
    <location>
        <begin position="184"/>
        <end position="201"/>
    </location>
</feature>
<feature type="domain" description="Amino acid permease/ SLC12A" evidence="8">
    <location>
        <begin position="42"/>
        <end position="504"/>
    </location>
</feature>
<name>A0A9P4GTJ1_9PLEO</name>
<feature type="transmembrane region" description="Helical" evidence="7">
    <location>
        <begin position="402"/>
        <end position="426"/>
    </location>
</feature>
<evidence type="ECO:0000256" key="3">
    <source>
        <dbReference type="ARBA" id="ARBA00022692"/>
    </source>
</evidence>
<dbReference type="Proteomes" id="UP000800039">
    <property type="component" value="Unassembled WGS sequence"/>
</dbReference>
<dbReference type="Gene3D" id="1.20.1740.10">
    <property type="entry name" value="Amino acid/polyamine transporter I"/>
    <property type="match status" value="1"/>
</dbReference>
<evidence type="ECO:0000256" key="4">
    <source>
        <dbReference type="ARBA" id="ARBA00022970"/>
    </source>
</evidence>
<reference evidence="9" key="1">
    <citation type="submission" date="2020-01" db="EMBL/GenBank/DDBJ databases">
        <authorList>
            <consortium name="DOE Joint Genome Institute"/>
            <person name="Haridas S."/>
            <person name="Albert R."/>
            <person name="Binder M."/>
            <person name="Bloem J."/>
            <person name="Labutti K."/>
            <person name="Salamov A."/>
            <person name="Andreopoulos B."/>
            <person name="Baker S.E."/>
            <person name="Barry K."/>
            <person name="Bills G."/>
            <person name="Bluhm B.H."/>
            <person name="Cannon C."/>
            <person name="Castanera R."/>
            <person name="Culley D.E."/>
            <person name="Daum C."/>
            <person name="Ezra D."/>
            <person name="Gonzalez J.B."/>
            <person name="Henrissat B."/>
            <person name="Kuo A."/>
            <person name="Liang C."/>
            <person name="Lipzen A."/>
            <person name="Lutzoni F."/>
            <person name="Magnuson J."/>
            <person name="Mondo S."/>
            <person name="Nolan M."/>
            <person name="Ohm R."/>
            <person name="Pangilinan J."/>
            <person name="Park H.-J."/>
            <person name="Ramirez L."/>
            <person name="Alfaro M."/>
            <person name="Sun H."/>
            <person name="Tritt A."/>
            <person name="Yoshinaga Y."/>
            <person name="Zwiers L.-H."/>
            <person name="Turgeon B.G."/>
            <person name="Goodwin S.B."/>
            <person name="Spatafora J.W."/>
            <person name="Crous P.W."/>
            <person name="Grigoriev I.V."/>
        </authorList>
    </citation>
    <scope>NUCLEOTIDE SEQUENCE</scope>
    <source>
        <strain evidence="9">CBS 394.84</strain>
    </source>
</reference>
<dbReference type="EMBL" id="ML976614">
    <property type="protein sequence ID" value="KAF1850796.1"/>
    <property type="molecule type" value="Genomic_DNA"/>
</dbReference>
<feature type="transmembrane region" description="Helical" evidence="7">
    <location>
        <begin position="447"/>
        <end position="467"/>
    </location>
</feature>
<accession>A0A9P4GTJ1</accession>